<keyword evidence="7 8" id="KW-0326">Glycosidase</keyword>
<feature type="binding site" evidence="11">
    <location>
        <position position="107"/>
    </location>
    <ligand>
        <name>Zn(2+)</name>
        <dbReference type="ChEBI" id="CHEBI:29105"/>
    </ligand>
</feature>
<feature type="binding site" evidence="11">
    <location>
        <position position="153"/>
    </location>
    <ligand>
        <name>Zn(2+)</name>
        <dbReference type="ChEBI" id="CHEBI:29105"/>
    </ligand>
</feature>
<feature type="active site" description="Nucleophile" evidence="9">
    <location>
        <position position="306"/>
    </location>
</feature>
<evidence type="ECO:0000256" key="9">
    <source>
        <dbReference type="PIRSR" id="PIRSR001084-1"/>
    </source>
</evidence>
<keyword evidence="5 8" id="KW-0378">Hydrolase</keyword>
<evidence type="ECO:0000313" key="15">
    <source>
        <dbReference type="EMBL" id="KEZ91370.1"/>
    </source>
</evidence>
<feature type="domain" description="Beta-galactosidase trimerisation" evidence="13">
    <location>
        <begin position="397"/>
        <end position="601"/>
    </location>
</feature>
<proteinExistence type="inferred from homology"/>
<dbReference type="AlphaFoldDB" id="A0A084JQY6"/>
<dbReference type="GO" id="GO:0009341">
    <property type="term" value="C:beta-galactosidase complex"/>
    <property type="evidence" value="ECO:0007669"/>
    <property type="project" value="InterPro"/>
</dbReference>
<feature type="binding site" evidence="11">
    <location>
        <position position="151"/>
    </location>
    <ligand>
        <name>Zn(2+)</name>
        <dbReference type="ChEBI" id="CHEBI:29105"/>
    </ligand>
</feature>
<reference evidence="15 16" key="1">
    <citation type="submission" date="2014-07" db="EMBL/GenBank/DDBJ databases">
        <title>Draft genome of Clostridium celerecrescens 152B isolated from sediments associated with methane hydrate from Krishna Godavari basin.</title>
        <authorList>
            <person name="Honkalas V.S."/>
            <person name="Dabir A.P."/>
            <person name="Arora P."/>
            <person name="Dhakephalkar P.K."/>
        </authorList>
    </citation>
    <scope>NUCLEOTIDE SEQUENCE [LARGE SCALE GENOMIC DNA]</scope>
    <source>
        <strain evidence="15 16">152B</strain>
    </source>
</reference>
<evidence type="ECO:0000313" key="16">
    <source>
        <dbReference type="Proteomes" id="UP000028525"/>
    </source>
</evidence>
<dbReference type="InterPro" id="IPR017853">
    <property type="entry name" value="GH"/>
</dbReference>
<dbReference type="EC" id="3.2.1.23" evidence="3 8"/>
<feature type="active site" description="Proton donor" evidence="9">
    <location>
        <position position="142"/>
    </location>
</feature>
<sequence length="671" mass="76615">MLYGVSYYPEHKSNEELKWDLKLIKESGINTVRMGEFSWCRMEPEEGRYDFSWLDPVIEELGQAGIRTIVGTPTACPPAWMVEAWPDMFYQDNRRICRPFGGRRHGCYNHETYRKACAGIAKAIGKHYGRNPYVAGFQIDNELAQEGTGRCTCKNCRKKFQVWLEQKYGGIETFNRKSGAIFWSQEYRAFEQINPPVNAIEPGAQIQIRDFYESPTVRLEFERFSSESQIEFQNIQADILKAFTSYPVTTNGTGLVTNSIDYFKGFENLDCYAFDYYPNLRDAWVDSFPYAFGRGVKPDLPFWVMEFMSGGGHRLSGTGRLQPGPGALKQAVVQAFANGADLLLHYQFRSFPAGAEQLNYAIVDLDGIPRRRYYEMQETANLLKQLEPLKETSFCSEVGILLDYDSHWALKIKPVNEPEFSYMDFAGKLYYNLERIGIHSDVISLERDFLSYKALVLPASFVLKKETAKRLQEYVKQGGILIATFLTSVKNEDNLGYTIPLPAHLVEVFGVTVQEVEPVFDSNRTKLGIRLASEEDEVETRDKAWSELLAGNAKLLGYYKDTYKKDSMVISQHSFGEGTAYYVGTDLEDSAWRALFKSLLGPVCNWKDEIEAPEGVQVISRIWQEKQIYFLFNFSGQEKTVCIPAGKSDFLTKEELLQEIIIAQNGFKVIV</sequence>
<dbReference type="PANTHER" id="PTHR36447">
    <property type="entry name" value="BETA-GALACTOSIDASE GANA"/>
    <property type="match status" value="1"/>
</dbReference>
<evidence type="ECO:0000259" key="13">
    <source>
        <dbReference type="Pfam" id="PF08532"/>
    </source>
</evidence>
<dbReference type="GO" id="GO:0046872">
    <property type="term" value="F:metal ion binding"/>
    <property type="evidence" value="ECO:0007669"/>
    <property type="project" value="UniProtKB-KW"/>
</dbReference>
<comment type="similarity">
    <text evidence="2 8">Belongs to the glycosyl hydrolase 42 family.</text>
</comment>
<dbReference type="InterPro" id="IPR029062">
    <property type="entry name" value="Class_I_gatase-like"/>
</dbReference>
<evidence type="ECO:0000256" key="3">
    <source>
        <dbReference type="ARBA" id="ARBA00012756"/>
    </source>
</evidence>
<dbReference type="InterPro" id="IPR013738">
    <property type="entry name" value="Beta_galactosidase_Trimer"/>
</dbReference>
<dbReference type="GO" id="GO:0006012">
    <property type="term" value="P:galactose metabolic process"/>
    <property type="evidence" value="ECO:0007669"/>
    <property type="project" value="InterPro"/>
</dbReference>
<keyword evidence="4 11" id="KW-0479">Metal-binding</keyword>
<feature type="binding site" evidence="11">
    <location>
        <position position="156"/>
    </location>
    <ligand>
        <name>Zn(2+)</name>
        <dbReference type="ChEBI" id="CHEBI:29105"/>
    </ligand>
</feature>
<dbReference type="GO" id="GO:0004565">
    <property type="term" value="F:beta-galactosidase activity"/>
    <property type="evidence" value="ECO:0007669"/>
    <property type="project" value="UniProtKB-EC"/>
</dbReference>
<dbReference type="OrthoDB" id="9800974at2"/>
<dbReference type="InterPro" id="IPR013529">
    <property type="entry name" value="Glyco_hydro_42_N"/>
</dbReference>
<evidence type="ECO:0000256" key="10">
    <source>
        <dbReference type="PIRSR" id="PIRSR001084-2"/>
    </source>
</evidence>
<dbReference type="EMBL" id="JPME01000005">
    <property type="protein sequence ID" value="KEZ91370.1"/>
    <property type="molecule type" value="Genomic_DNA"/>
</dbReference>
<evidence type="ECO:0000256" key="4">
    <source>
        <dbReference type="ARBA" id="ARBA00022723"/>
    </source>
</evidence>
<dbReference type="Proteomes" id="UP000028525">
    <property type="component" value="Unassembled WGS sequence"/>
</dbReference>
<evidence type="ECO:0000259" key="12">
    <source>
        <dbReference type="Pfam" id="PF02449"/>
    </source>
</evidence>
<feature type="binding site" evidence="10">
    <location>
        <position position="103"/>
    </location>
    <ligand>
        <name>substrate</name>
    </ligand>
</feature>
<dbReference type="STRING" id="29354.IO98_03600"/>
<dbReference type="RefSeq" id="WP_038277947.1">
    <property type="nucleotide sequence ID" value="NZ_JPME01000005.1"/>
</dbReference>
<dbReference type="Pfam" id="PF02449">
    <property type="entry name" value="Glyco_hydro_42"/>
    <property type="match status" value="1"/>
</dbReference>
<accession>A0A084JQY6</accession>
<gene>
    <name evidence="15" type="ORF">IO98_03600</name>
</gene>
<feature type="binding site" evidence="10">
    <location>
        <position position="141"/>
    </location>
    <ligand>
        <name>substrate</name>
    </ligand>
</feature>
<dbReference type="Gene3D" id="3.40.50.880">
    <property type="match status" value="1"/>
</dbReference>
<keyword evidence="16" id="KW-1185">Reference proteome</keyword>
<dbReference type="InterPro" id="IPR013780">
    <property type="entry name" value="Glyco_hydro_b"/>
</dbReference>
<comment type="catalytic activity">
    <reaction evidence="1 8">
        <text>Hydrolysis of terminal non-reducing beta-D-galactose residues in beta-D-galactosides.</text>
        <dbReference type="EC" id="3.2.1.23"/>
    </reaction>
</comment>
<dbReference type="Gene3D" id="3.20.20.80">
    <property type="entry name" value="Glycosidases"/>
    <property type="match status" value="1"/>
</dbReference>
<organism evidence="15 16">
    <name type="scientific">Lacrimispora celerecrescens</name>
    <dbReference type="NCBI Taxonomy" id="29354"/>
    <lineage>
        <taxon>Bacteria</taxon>
        <taxon>Bacillati</taxon>
        <taxon>Bacillota</taxon>
        <taxon>Clostridia</taxon>
        <taxon>Lachnospirales</taxon>
        <taxon>Lachnospiraceae</taxon>
        <taxon>Lacrimispora</taxon>
    </lineage>
</organism>
<evidence type="ECO:0000259" key="14">
    <source>
        <dbReference type="Pfam" id="PF08533"/>
    </source>
</evidence>
<evidence type="ECO:0000256" key="8">
    <source>
        <dbReference type="PIRNR" id="PIRNR001084"/>
    </source>
</evidence>
<evidence type="ECO:0000256" key="1">
    <source>
        <dbReference type="ARBA" id="ARBA00001412"/>
    </source>
</evidence>
<feature type="domain" description="Beta-galactosidase C-terminal" evidence="14">
    <location>
        <begin position="615"/>
        <end position="666"/>
    </location>
</feature>
<dbReference type="SUPFAM" id="SSF51445">
    <property type="entry name" value="(Trans)glycosidases"/>
    <property type="match status" value="1"/>
</dbReference>
<dbReference type="Gene3D" id="2.60.40.1180">
    <property type="entry name" value="Golgi alpha-mannosidase II"/>
    <property type="match status" value="1"/>
</dbReference>
<dbReference type="InterPro" id="IPR013739">
    <property type="entry name" value="Beta_galactosidase_C"/>
</dbReference>
<evidence type="ECO:0000256" key="11">
    <source>
        <dbReference type="PIRSR" id="PIRSR001084-3"/>
    </source>
</evidence>
<name>A0A084JQY6_9FIRM</name>
<dbReference type="Pfam" id="PF08532">
    <property type="entry name" value="Glyco_hydro_42M"/>
    <property type="match status" value="1"/>
</dbReference>
<dbReference type="SUPFAM" id="SSF52317">
    <property type="entry name" value="Class I glutamine amidotransferase-like"/>
    <property type="match status" value="1"/>
</dbReference>
<evidence type="ECO:0000256" key="7">
    <source>
        <dbReference type="ARBA" id="ARBA00023295"/>
    </source>
</evidence>
<evidence type="ECO:0000256" key="2">
    <source>
        <dbReference type="ARBA" id="ARBA00005940"/>
    </source>
</evidence>
<protein>
    <recommendedName>
        <fullName evidence="3 8">Beta-galactosidase</fullName>
        <shortName evidence="8">Beta-gal</shortName>
        <ecNumber evidence="3 8">3.2.1.23</ecNumber>
    </recommendedName>
</protein>
<dbReference type="InterPro" id="IPR003476">
    <property type="entry name" value="Glyco_hydro_42"/>
</dbReference>
<evidence type="ECO:0000256" key="6">
    <source>
        <dbReference type="ARBA" id="ARBA00022833"/>
    </source>
</evidence>
<evidence type="ECO:0000256" key="5">
    <source>
        <dbReference type="ARBA" id="ARBA00022801"/>
    </source>
</evidence>
<dbReference type="PIRSF" id="PIRSF001084">
    <property type="entry name" value="B-galactosidase"/>
    <property type="match status" value="1"/>
</dbReference>
<dbReference type="PANTHER" id="PTHR36447:SF2">
    <property type="entry name" value="BETA-GALACTOSIDASE YESZ"/>
    <property type="match status" value="1"/>
</dbReference>
<comment type="caution">
    <text evidence="15">The sequence shown here is derived from an EMBL/GenBank/DDBJ whole genome shotgun (WGS) entry which is preliminary data.</text>
</comment>
<keyword evidence="6 11" id="KW-0862">Zinc</keyword>
<dbReference type="Pfam" id="PF08533">
    <property type="entry name" value="Glyco_hydro_42C"/>
    <property type="match status" value="1"/>
</dbReference>
<dbReference type="CDD" id="cd03143">
    <property type="entry name" value="A4_beta-galactosidase_middle_domain"/>
    <property type="match status" value="1"/>
</dbReference>
<feature type="domain" description="Glycoside hydrolase family 42 N-terminal" evidence="12">
    <location>
        <begin position="7"/>
        <end position="385"/>
    </location>
</feature>